<dbReference type="EMBL" id="JAOVZR010000001">
    <property type="protein sequence ID" value="MCY0150237.1"/>
    <property type="molecule type" value="Genomic_DNA"/>
</dbReference>
<name>A0ABT3ZEL2_9HYPH</name>
<gene>
    <name evidence="1" type="ORF">OEG84_21650</name>
</gene>
<protein>
    <submittedName>
        <fullName evidence="1">Uncharacterized protein</fullName>
    </submittedName>
</protein>
<proteinExistence type="predicted"/>
<evidence type="ECO:0000313" key="2">
    <source>
        <dbReference type="Proteomes" id="UP001073227"/>
    </source>
</evidence>
<organism evidence="1 2">
    <name type="scientific">Hoeflea algicola</name>
    <dbReference type="NCBI Taxonomy" id="2983763"/>
    <lineage>
        <taxon>Bacteria</taxon>
        <taxon>Pseudomonadati</taxon>
        <taxon>Pseudomonadota</taxon>
        <taxon>Alphaproteobacteria</taxon>
        <taxon>Hyphomicrobiales</taxon>
        <taxon>Rhizobiaceae</taxon>
        <taxon>Hoeflea</taxon>
    </lineage>
</organism>
<evidence type="ECO:0000313" key="1">
    <source>
        <dbReference type="EMBL" id="MCY0150237.1"/>
    </source>
</evidence>
<accession>A0ABT3ZEL2</accession>
<sequence length="152" mass="16732">MQPGRYTELFFLDEATAFAAGHRPCFECRRAEALAFSQALARSRGVDQLGADAIDQILKPERTRPADHPSRLLTEEQLELLPEGAIISDGARYFLVTAGGLAQWGFGGYLETNASDFASTRHWQLITPPAIIEVLRHGYRPILHPTAAKAAD</sequence>
<keyword evidence="2" id="KW-1185">Reference proteome</keyword>
<dbReference type="Proteomes" id="UP001073227">
    <property type="component" value="Unassembled WGS sequence"/>
</dbReference>
<dbReference type="RefSeq" id="WP_267655673.1">
    <property type="nucleotide sequence ID" value="NZ_JAOVZR010000001.1"/>
</dbReference>
<comment type="caution">
    <text evidence="1">The sequence shown here is derived from an EMBL/GenBank/DDBJ whole genome shotgun (WGS) entry which is preliminary data.</text>
</comment>
<reference evidence="1" key="1">
    <citation type="submission" date="2022-10" db="EMBL/GenBank/DDBJ databases">
        <title>Hoeflea sp. G2-23, isolated from marine algae.</title>
        <authorList>
            <person name="Kristyanto S."/>
            <person name="Kim J.M."/>
            <person name="Jeon C.O."/>
        </authorList>
    </citation>
    <scope>NUCLEOTIDE SEQUENCE</scope>
    <source>
        <strain evidence="1">G2-23</strain>
    </source>
</reference>